<keyword evidence="1" id="KW-0472">Membrane</keyword>
<reference evidence="2 3" key="1">
    <citation type="submission" date="2015-12" db="EMBL/GenBank/DDBJ databases">
        <title>The genome of Folsomia candida.</title>
        <authorList>
            <person name="Faddeeva A."/>
            <person name="Derks M.F."/>
            <person name="Anvar Y."/>
            <person name="Smit S."/>
            <person name="Van Straalen N."/>
            <person name="Roelofs D."/>
        </authorList>
    </citation>
    <scope>NUCLEOTIDE SEQUENCE [LARGE SCALE GENOMIC DNA]</scope>
    <source>
        <strain evidence="2 3">VU population</strain>
        <tissue evidence="2">Whole body</tissue>
    </source>
</reference>
<proteinExistence type="predicted"/>
<organism evidence="2 3">
    <name type="scientific">Folsomia candida</name>
    <name type="common">Springtail</name>
    <dbReference type="NCBI Taxonomy" id="158441"/>
    <lineage>
        <taxon>Eukaryota</taxon>
        <taxon>Metazoa</taxon>
        <taxon>Ecdysozoa</taxon>
        <taxon>Arthropoda</taxon>
        <taxon>Hexapoda</taxon>
        <taxon>Collembola</taxon>
        <taxon>Entomobryomorpha</taxon>
        <taxon>Isotomoidea</taxon>
        <taxon>Isotomidae</taxon>
        <taxon>Proisotominae</taxon>
        <taxon>Folsomia</taxon>
    </lineage>
</organism>
<evidence type="ECO:0000313" key="3">
    <source>
        <dbReference type="Proteomes" id="UP000198287"/>
    </source>
</evidence>
<gene>
    <name evidence="2" type="ORF">Fcan01_06405</name>
</gene>
<sequence length="755" mass="87338">MLKFFQIQYFLLIQLLTVKTIICFAISHDINHQEQDHQIVNFEEFLTPFKNCLIILNQFSTEIQIKILTFPIILAKIPQASFEELSFYGFKTSRRPKFTTLTCSVEFILFPPLHPKKLAESVSQLTLLDSFHYPQGQRSGILLTDTYRLRLQKSHAVFRSWETLFRILVTDSNQVKDWARWAAVLDAEKRYQRVSNSHLAVLEVILLNHVIKVQEFYIICAVCSPCHLLYYPVTKRYANLQSLLHETELIYHQVVIHSSWTVKHSLLDDKKVKQLESSIFAPEKIQINDNVPIEFLIFKTSFPNSSTSYVNPRCNNKPTVPKGFEKLKSSVIRSQKPESTNGRYGNGAVGPFVYLDIDWAYLVNMRVEGLEFVTCACRECNSNAILTLERLKVLTSFLALDVETWRLICIFGLTLSIIYALGTMKRSNVWKCFLYVIAGSLVEQSNRYAQNNQSRGKNNFANFLCGSWLLAGIVISTSYKSDYIRKLVVISTPKTFTLFEQLTARNFTLYSTPHDTNRFFELINSRTANLSEKTKAGLFKRFALAKAYLSLIEEPRIIGEATSRERSERHQKLESIGKQAIIPGEYFQIYNGFYSYGELISRREDLNQVAFASWSTEVDIVERQLALLCWNETVSRSKEPFYPVWKGWSVFNWGGRSVLRRMWILRDSGIGEMWWNLKRRRRISGTKGKKENSKNMGQFYNVFVALILGCFTSLVLFGVEFVCGMICNFTSSGLAWKIFIYFPLLMSDIFKLKLN</sequence>
<keyword evidence="1" id="KW-0812">Transmembrane</keyword>
<accession>A0A226EHU2</accession>
<feature type="transmembrane region" description="Helical" evidence="1">
    <location>
        <begin position="404"/>
        <end position="422"/>
    </location>
</feature>
<evidence type="ECO:0000256" key="1">
    <source>
        <dbReference type="SAM" id="Phobius"/>
    </source>
</evidence>
<keyword evidence="3" id="KW-1185">Reference proteome</keyword>
<comment type="caution">
    <text evidence="2">The sequence shown here is derived from an EMBL/GenBank/DDBJ whole genome shotgun (WGS) entry which is preliminary data.</text>
</comment>
<protein>
    <submittedName>
        <fullName evidence="2">Uncharacterized protein</fullName>
    </submittedName>
</protein>
<feature type="transmembrane region" description="Helical" evidence="1">
    <location>
        <begin position="734"/>
        <end position="752"/>
    </location>
</feature>
<dbReference type="Proteomes" id="UP000198287">
    <property type="component" value="Unassembled WGS sequence"/>
</dbReference>
<feature type="transmembrane region" description="Helical" evidence="1">
    <location>
        <begin position="460"/>
        <end position="479"/>
    </location>
</feature>
<feature type="transmembrane region" description="Helical" evidence="1">
    <location>
        <begin position="699"/>
        <end position="722"/>
    </location>
</feature>
<keyword evidence="1" id="KW-1133">Transmembrane helix</keyword>
<evidence type="ECO:0000313" key="2">
    <source>
        <dbReference type="EMBL" id="OXA56798.1"/>
    </source>
</evidence>
<name>A0A226EHU2_FOLCA</name>
<dbReference type="AlphaFoldDB" id="A0A226EHU2"/>
<dbReference type="EMBL" id="LNIX01000003">
    <property type="protein sequence ID" value="OXA56798.1"/>
    <property type="molecule type" value="Genomic_DNA"/>
</dbReference>